<proteinExistence type="inferred from homology"/>
<dbReference type="Pfam" id="PF04239">
    <property type="entry name" value="DUF421"/>
    <property type="match status" value="1"/>
</dbReference>
<dbReference type="GO" id="GO:0005886">
    <property type="term" value="C:plasma membrane"/>
    <property type="evidence" value="ECO:0007669"/>
    <property type="project" value="UniProtKB-SubCell"/>
</dbReference>
<evidence type="ECO:0000256" key="5">
    <source>
        <dbReference type="ARBA" id="ARBA00022989"/>
    </source>
</evidence>
<protein>
    <submittedName>
        <fullName evidence="9">DUF421 domain-containing protein</fullName>
    </submittedName>
</protein>
<dbReference type="InterPro" id="IPR023090">
    <property type="entry name" value="UPF0702_alpha/beta_dom_sf"/>
</dbReference>
<feature type="transmembrane region" description="Helical" evidence="7">
    <location>
        <begin position="31"/>
        <end position="48"/>
    </location>
</feature>
<evidence type="ECO:0000313" key="10">
    <source>
        <dbReference type="Proteomes" id="UP000650605"/>
    </source>
</evidence>
<comment type="subcellular location">
    <subcellularLocation>
        <location evidence="1">Cell membrane</location>
        <topology evidence="1">Multi-pass membrane protein</topology>
    </subcellularLocation>
</comment>
<keyword evidence="5 7" id="KW-1133">Transmembrane helix</keyword>
<dbReference type="RefSeq" id="WP_165146761.1">
    <property type="nucleotide sequence ID" value="NZ_JAEHFQ010000002.1"/>
</dbReference>
<evidence type="ECO:0000256" key="4">
    <source>
        <dbReference type="ARBA" id="ARBA00022692"/>
    </source>
</evidence>
<dbReference type="InterPro" id="IPR007353">
    <property type="entry name" value="DUF421"/>
</dbReference>
<keyword evidence="6 7" id="KW-0472">Membrane</keyword>
<organism evidence="9 10">
    <name type="scientific">Paenibacillus polymyxa</name>
    <name type="common">Bacillus polymyxa</name>
    <dbReference type="NCBI Taxonomy" id="1406"/>
    <lineage>
        <taxon>Bacteria</taxon>
        <taxon>Bacillati</taxon>
        <taxon>Bacillota</taxon>
        <taxon>Bacilli</taxon>
        <taxon>Bacillales</taxon>
        <taxon>Paenibacillaceae</taxon>
        <taxon>Paenibacillus</taxon>
    </lineage>
</organism>
<keyword evidence="3" id="KW-1003">Cell membrane</keyword>
<name>A0A8I1ISL7_PAEPO</name>
<comment type="similarity">
    <text evidence="2">Belongs to the UPF0702 family.</text>
</comment>
<evidence type="ECO:0000256" key="6">
    <source>
        <dbReference type="ARBA" id="ARBA00023136"/>
    </source>
</evidence>
<keyword evidence="4 7" id="KW-0812">Transmembrane</keyword>
<evidence type="ECO:0000256" key="3">
    <source>
        <dbReference type="ARBA" id="ARBA00022475"/>
    </source>
</evidence>
<dbReference type="AlphaFoldDB" id="A0A8I1ISL7"/>
<evidence type="ECO:0000256" key="1">
    <source>
        <dbReference type="ARBA" id="ARBA00004651"/>
    </source>
</evidence>
<reference evidence="9" key="1">
    <citation type="submission" date="2020-12" db="EMBL/GenBank/DDBJ databases">
        <title>Paenibacillus polymyxa LMG 27872: a double-edged sword.</title>
        <authorList>
            <person name="Langendries S."/>
            <person name="Garcia Mendez S."/>
            <person name="Beirinckx S."/>
            <person name="Viaene T."/>
            <person name="Baeyen S."/>
            <person name="Goeminne G."/>
            <person name="Willems A."/>
            <person name="Debode J."/>
            <person name="Goormachtig S."/>
        </authorList>
    </citation>
    <scope>NUCLEOTIDE SEQUENCE</scope>
    <source>
        <strain evidence="9">LMG 27872</strain>
    </source>
</reference>
<feature type="transmembrane region" description="Helical" evidence="7">
    <location>
        <begin position="54"/>
        <end position="72"/>
    </location>
</feature>
<feature type="transmembrane region" description="Helical" evidence="7">
    <location>
        <begin position="6"/>
        <end position="24"/>
    </location>
</feature>
<evidence type="ECO:0000256" key="7">
    <source>
        <dbReference type="SAM" id="Phobius"/>
    </source>
</evidence>
<gene>
    <name evidence="9" type="ORF">JDW19_04110</name>
</gene>
<dbReference type="Proteomes" id="UP000650605">
    <property type="component" value="Unassembled WGS sequence"/>
</dbReference>
<sequence length="203" mass="22655">MEYEWIWQTILIFIVGVLLLRITGRRSISQMSIPVTVMMIAIGTLLIQPVTGKGLWVTFGAAALLTLLLIVTEYTQIKFDAFETLVTGKAVAVIQDGQLILENMKKVKLSVDKLEQRLRQAGIANITDVEWATLEVSGQLGYQLNAEKQPATKADIQKLINLIETKWEHGDGVIEKGQKENTNNLFTEVIKGGHDSRPPEELQ</sequence>
<dbReference type="PANTHER" id="PTHR34582:SF2">
    <property type="entry name" value="UPF0702 TRANSMEMBRANE PROTEIN YDFR"/>
    <property type="match status" value="1"/>
</dbReference>
<comment type="caution">
    <text evidence="9">The sequence shown here is derived from an EMBL/GenBank/DDBJ whole genome shotgun (WGS) entry which is preliminary data.</text>
</comment>
<dbReference type="PANTHER" id="PTHR34582">
    <property type="entry name" value="UPF0702 TRANSMEMBRANE PROTEIN YCAP"/>
    <property type="match status" value="1"/>
</dbReference>
<dbReference type="EMBL" id="JAEHFQ010000002">
    <property type="protein sequence ID" value="MBM0632313.1"/>
    <property type="molecule type" value="Genomic_DNA"/>
</dbReference>
<evidence type="ECO:0000259" key="8">
    <source>
        <dbReference type="Pfam" id="PF04239"/>
    </source>
</evidence>
<feature type="domain" description="YetF C-terminal" evidence="8">
    <location>
        <begin position="78"/>
        <end position="149"/>
    </location>
</feature>
<accession>A0A8I1ISL7</accession>
<evidence type="ECO:0000313" key="9">
    <source>
        <dbReference type="EMBL" id="MBM0632313.1"/>
    </source>
</evidence>
<dbReference type="Gene3D" id="3.30.240.20">
    <property type="entry name" value="bsu07140 like domains"/>
    <property type="match status" value="1"/>
</dbReference>
<evidence type="ECO:0000256" key="2">
    <source>
        <dbReference type="ARBA" id="ARBA00006448"/>
    </source>
</evidence>